<evidence type="ECO:0000256" key="2">
    <source>
        <dbReference type="ARBA" id="ARBA00006921"/>
    </source>
</evidence>
<comment type="subcellular location">
    <subcellularLocation>
        <location evidence="1 6">Membrane</location>
        <topology evidence="1 6">Multi-pass membrane protein</topology>
    </subcellularLocation>
</comment>
<dbReference type="Proteomes" id="UP000800200">
    <property type="component" value="Unassembled WGS sequence"/>
</dbReference>
<evidence type="ECO:0000256" key="6">
    <source>
        <dbReference type="RuleBase" id="RU367022"/>
    </source>
</evidence>
<evidence type="ECO:0000313" key="8">
    <source>
        <dbReference type="Proteomes" id="UP000800200"/>
    </source>
</evidence>
<evidence type="ECO:0000256" key="5">
    <source>
        <dbReference type="ARBA" id="ARBA00023136"/>
    </source>
</evidence>
<dbReference type="AlphaFoldDB" id="A0A6A6DR71"/>
<accession>A0A6A6DR71</accession>
<dbReference type="PANTHER" id="PTHR12483">
    <property type="entry name" value="SOLUTE CARRIER FAMILY 31 COPPER TRANSPORTERS"/>
    <property type="match status" value="1"/>
</dbReference>
<dbReference type="GO" id="GO:0016020">
    <property type="term" value="C:membrane"/>
    <property type="evidence" value="ECO:0007669"/>
    <property type="project" value="UniProtKB-SubCell"/>
</dbReference>
<dbReference type="PANTHER" id="PTHR12483:SF73">
    <property type="entry name" value="COPPER TRANSPORT PROTEIN CTR3"/>
    <property type="match status" value="1"/>
</dbReference>
<keyword evidence="3 6" id="KW-0812">Transmembrane</keyword>
<keyword evidence="6" id="KW-0187">Copper transport</keyword>
<evidence type="ECO:0000256" key="3">
    <source>
        <dbReference type="ARBA" id="ARBA00022692"/>
    </source>
</evidence>
<dbReference type="GO" id="GO:0005375">
    <property type="term" value="F:copper ion transmembrane transporter activity"/>
    <property type="evidence" value="ECO:0007669"/>
    <property type="project" value="UniProtKB-UniRule"/>
</dbReference>
<evidence type="ECO:0000256" key="4">
    <source>
        <dbReference type="ARBA" id="ARBA00022989"/>
    </source>
</evidence>
<keyword evidence="8" id="KW-1185">Reference proteome</keyword>
<evidence type="ECO:0000256" key="1">
    <source>
        <dbReference type="ARBA" id="ARBA00004141"/>
    </source>
</evidence>
<comment type="similarity">
    <text evidence="2 6">Belongs to the copper transporter (Ctr) (TC 1.A.56) family. SLC31A subfamily.</text>
</comment>
<feature type="non-terminal residue" evidence="7">
    <location>
        <position position="1"/>
    </location>
</feature>
<dbReference type="Pfam" id="PF04145">
    <property type="entry name" value="Ctr"/>
    <property type="match status" value="1"/>
</dbReference>
<evidence type="ECO:0000313" key="7">
    <source>
        <dbReference type="EMBL" id="KAF2180798.1"/>
    </source>
</evidence>
<keyword evidence="6" id="KW-0813">Transport</keyword>
<feature type="non-terminal residue" evidence="7">
    <location>
        <position position="67"/>
    </location>
</feature>
<name>A0A6A6DR71_9PEZI</name>
<protein>
    <recommendedName>
        <fullName evidence="6">Copper transport protein</fullName>
    </recommendedName>
</protein>
<reference evidence="7" key="1">
    <citation type="journal article" date="2020" name="Stud. Mycol.">
        <title>101 Dothideomycetes genomes: a test case for predicting lifestyles and emergence of pathogens.</title>
        <authorList>
            <person name="Haridas S."/>
            <person name="Albert R."/>
            <person name="Binder M."/>
            <person name="Bloem J."/>
            <person name="Labutti K."/>
            <person name="Salamov A."/>
            <person name="Andreopoulos B."/>
            <person name="Baker S."/>
            <person name="Barry K."/>
            <person name="Bills G."/>
            <person name="Bluhm B."/>
            <person name="Cannon C."/>
            <person name="Castanera R."/>
            <person name="Culley D."/>
            <person name="Daum C."/>
            <person name="Ezra D."/>
            <person name="Gonzalez J."/>
            <person name="Henrissat B."/>
            <person name="Kuo A."/>
            <person name="Liang C."/>
            <person name="Lipzen A."/>
            <person name="Lutzoni F."/>
            <person name="Magnuson J."/>
            <person name="Mondo S."/>
            <person name="Nolan M."/>
            <person name="Ohm R."/>
            <person name="Pangilinan J."/>
            <person name="Park H.-J."/>
            <person name="Ramirez L."/>
            <person name="Alfaro M."/>
            <person name="Sun H."/>
            <person name="Tritt A."/>
            <person name="Yoshinaga Y."/>
            <person name="Zwiers L.-H."/>
            <person name="Turgeon B."/>
            <person name="Goodwin S."/>
            <person name="Spatafora J."/>
            <person name="Crous P."/>
            <person name="Grigoriev I."/>
        </authorList>
    </citation>
    <scope>NUCLEOTIDE SEQUENCE</scope>
    <source>
        <strain evidence="7">CBS 207.26</strain>
    </source>
</reference>
<dbReference type="OrthoDB" id="161814at2759"/>
<keyword evidence="5 6" id="KW-0472">Membrane</keyword>
<keyword evidence="6" id="KW-0186">Copper</keyword>
<keyword evidence="4 6" id="KW-1133">Transmembrane helix</keyword>
<sequence>PAVAPTFRPNLAQQAVRALLHMVQFAIACIVMLLAMHYNGYVILSIFIGAFLGNFTFNWETIPLTMG</sequence>
<dbReference type="EMBL" id="ML994656">
    <property type="protein sequence ID" value="KAF2180798.1"/>
    <property type="molecule type" value="Genomic_DNA"/>
</dbReference>
<keyword evidence="6" id="KW-0406">Ion transport</keyword>
<proteinExistence type="inferred from homology"/>
<dbReference type="InterPro" id="IPR007274">
    <property type="entry name" value="Cop_transporter"/>
</dbReference>
<feature type="transmembrane region" description="Helical" evidence="6">
    <location>
        <begin position="15"/>
        <end position="34"/>
    </location>
</feature>
<gene>
    <name evidence="7" type="ORF">K469DRAFT_525694</name>
</gene>
<organism evidence="7 8">
    <name type="scientific">Zopfia rhizophila CBS 207.26</name>
    <dbReference type="NCBI Taxonomy" id="1314779"/>
    <lineage>
        <taxon>Eukaryota</taxon>
        <taxon>Fungi</taxon>
        <taxon>Dikarya</taxon>
        <taxon>Ascomycota</taxon>
        <taxon>Pezizomycotina</taxon>
        <taxon>Dothideomycetes</taxon>
        <taxon>Dothideomycetes incertae sedis</taxon>
        <taxon>Zopfiaceae</taxon>
        <taxon>Zopfia</taxon>
    </lineage>
</organism>
<feature type="transmembrane region" description="Helical" evidence="6">
    <location>
        <begin position="41"/>
        <end position="59"/>
    </location>
</feature>